<sequence>MENQPNIQMCLVDDFKEKRFNNVVTVLGRGCLREPPWSEPRHIIGNVVSLLVICCVGVNDMFICPDRNLFIKYHFEFDQFNWRNAIPTSHVESVPRDNQISGGGHFVPIVHIGNSHHHDDQFFPDICQLAMTGKRHRKPFVDKWGKLSDIVNIRMQLFDIGAIFIFNTGNGRSLFSIKYNYYPGTGLLS</sequence>
<gene>
    <name evidence="1" type="ORF">DERF_009843</name>
</gene>
<dbReference type="Proteomes" id="UP000790347">
    <property type="component" value="Unassembled WGS sequence"/>
</dbReference>
<dbReference type="AlphaFoldDB" id="A0A922L4E5"/>
<evidence type="ECO:0000313" key="2">
    <source>
        <dbReference type="Proteomes" id="UP000790347"/>
    </source>
</evidence>
<name>A0A922L4E5_DERFA</name>
<organism evidence="1 2">
    <name type="scientific">Dermatophagoides farinae</name>
    <name type="common">American house dust mite</name>
    <dbReference type="NCBI Taxonomy" id="6954"/>
    <lineage>
        <taxon>Eukaryota</taxon>
        <taxon>Metazoa</taxon>
        <taxon>Ecdysozoa</taxon>
        <taxon>Arthropoda</taxon>
        <taxon>Chelicerata</taxon>
        <taxon>Arachnida</taxon>
        <taxon>Acari</taxon>
        <taxon>Acariformes</taxon>
        <taxon>Sarcoptiformes</taxon>
        <taxon>Astigmata</taxon>
        <taxon>Psoroptidia</taxon>
        <taxon>Analgoidea</taxon>
        <taxon>Pyroglyphidae</taxon>
        <taxon>Dermatophagoidinae</taxon>
        <taxon>Dermatophagoides</taxon>
    </lineage>
</organism>
<comment type="caution">
    <text evidence="1">The sequence shown here is derived from an EMBL/GenBank/DDBJ whole genome shotgun (WGS) entry which is preliminary data.</text>
</comment>
<dbReference type="EMBL" id="ASGP02000004">
    <property type="protein sequence ID" value="KAH9511375.1"/>
    <property type="molecule type" value="Genomic_DNA"/>
</dbReference>
<proteinExistence type="predicted"/>
<keyword evidence="2" id="KW-1185">Reference proteome</keyword>
<reference evidence="1" key="1">
    <citation type="submission" date="2013-05" db="EMBL/GenBank/DDBJ databases">
        <authorList>
            <person name="Yim A.K.Y."/>
            <person name="Chan T.F."/>
            <person name="Ji K.M."/>
            <person name="Liu X.Y."/>
            <person name="Zhou J.W."/>
            <person name="Li R.Q."/>
            <person name="Yang K.Y."/>
            <person name="Li J."/>
            <person name="Li M."/>
            <person name="Law P.T.W."/>
            <person name="Wu Y.L."/>
            <person name="Cai Z.L."/>
            <person name="Qin H."/>
            <person name="Bao Y."/>
            <person name="Leung R.K.K."/>
            <person name="Ng P.K.S."/>
            <person name="Zou J."/>
            <person name="Zhong X.J."/>
            <person name="Ran P.X."/>
            <person name="Zhong N.S."/>
            <person name="Liu Z.G."/>
            <person name="Tsui S.K.W."/>
        </authorList>
    </citation>
    <scope>NUCLEOTIDE SEQUENCE</scope>
    <source>
        <strain evidence="1">Derf</strain>
        <tissue evidence="1">Whole organism</tissue>
    </source>
</reference>
<reference evidence="1" key="2">
    <citation type="journal article" date="2022" name="Res Sq">
        <title>Comparative Genomics Reveals Insights into the Divergent Evolution of Astigmatic Mites and Household Pest Adaptations.</title>
        <authorList>
            <person name="Xiong Q."/>
            <person name="Wan A.T.-Y."/>
            <person name="Liu X.-Y."/>
            <person name="Fung C.S.-H."/>
            <person name="Xiao X."/>
            <person name="Malainual N."/>
            <person name="Hou J."/>
            <person name="Wang L."/>
            <person name="Wang M."/>
            <person name="Yang K."/>
            <person name="Cui Y."/>
            <person name="Leung E."/>
            <person name="Nong W."/>
            <person name="Shin S.-K."/>
            <person name="Au S."/>
            <person name="Jeong K.Y."/>
            <person name="Chew F.T."/>
            <person name="Hui J."/>
            <person name="Leung T.F."/>
            <person name="Tungtrongchitr A."/>
            <person name="Zhong N."/>
            <person name="Liu Z."/>
            <person name="Tsui S."/>
        </authorList>
    </citation>
    <scope>NUCLEOTIDE SEQUENCE</scope>
    <source>
        <strain evidence="1">Derf</strain>
        <tissue evidence="1">Whole organism</tissue>
    </source>
</reference>
<evidence type="ECO:0000313" key="1">
    <source>
        <dbReference type="EMBL" id="KAH9511375.1"/>
    </source>
</evidence>
<accession>A0A922L4E5</accession>
<protein>
    <submittedName>
        <fullName evidence="1">Uncharacterized protein</fullName>
    </submittedName>
</protein>